<sequence>MYITGRGGLLRATFLLQPAAFLQPKWHSRPSHGLVFSTFHPSPVHQLHAKHTLTMAADQGYDNSGAGPLRVPGFGMQIDADLQEDSVRRQLLDKNVPWATLRDEAYFAEGIEGWQGKRLTAREVAMLGLMESITDKPNWDAKVFDDTVVGKWRVEALALPLISEPAWEWVLTELRDKAVAFKDSQKVLALDSTARCVKSDVLVSANLKNALRDGVAPLLSVPDDQKDWHPGSNNQVLNLVHPSLYPLVYGRTRVLTQGGRVGLTDMLASCGKGEIAMKTDVEFDGLPAWSIRFQWLPCEVEFASASNGETSTRITSYINNLHPKKHEALYRTIEKMIGLSVPLWNDVLMYEDATRTPLRINTYGAEWAPEKPDWAEYVNLPAKTTDPNFAEVMEKIKAYLALPNRPGYRPEDDESEDDEDELDEVVDRHEEDPETICASLERRLAEVEQDTNAREWDFKLPLQSAVERKWKRMRYVAHPEPGQSFTYEEWKQGVQTPLIAATSYGNAPSEEKVQLMRDVSLESSDWFRDRGLQVIVKLASIELTPENPQYPGGSWHVEGMKNEHIVATSIYYFDVDNTTTARLSFRQGASLDDMSLRYEQDDHEPLATVFGTNGMRDEPAVQVIGSISTPEGRLLAFPNTFQHKVEPFELVDKTKPGHRRFLVMWLVDPHFRVCSTRNVPPQQHSWWAEEALRNVDFGRLPQEVVDMVQGEVGEWPMGLEEAKALRLELMEERTRMTQTADSHFEEYNLCEH</sequence>
<evidence type="ECO:0000259" key="3">
    <source>
        <dbReference type="Pfam" id="PF21666"/>
    </source>
</evidence>
<evidence type="ECO:0000256" key="1">
    <source>
        <dbReference type="SAM" id="MobiDB-lite"/>
    </source>
</evidence>
<keyword evidence="5" id="KW-1185">Reference proteome</keyword>
<feature type="compositionally biased region" description="Acidic residues" evidence="1">
    <location>
        <begin position="411"/>
        <end position="424"/>
    </location>
</feature>
<dbReference type="InterPro" id="IPR025340">
    <property type="entry name" value="DUF4246"/>
</dbReference>
<dbReference type="PANTHER" id="PTHR33119:SF1">
    <property type="entry name" value="FE2OG DIOXYGENASE DOMAIN-CONTAINING PROTEIN"/>
    <property type="match status" value="1"/>
</dbReference>
<proteinExistence type="predicted"/>
<protein>
    <submittedName>
        <fullName evidence="4">Uncharacterized protein</fullName>
    </submittedName>
</protein>
<dbReference type="OrthoDB" id="415532at2759"/>
<comment type="caution">
    <text evidence="4">The sequence shown here is derived from an EMBL/GenBank/DDBJ whole genome shotgun (WGS) entry which is preliminary data.</text>
</comment>
<dbReference type="EMBL" id="QVQW01000023">
    <property type="protein sequence ID" value="RKU45108.1"/>
    <property type="molecule type" value="Genomic_DNA"/>
</dbReference>
<dbReference type="InterPro" id="IPR049207">
    <property type="entry name" value="DUF4246_N"/>
</dbReference>
<dbReference type="PANTHER" id="PTHR33119">
    <property type="entry name" value="IFI3P"/>
    <property type="match status" value="1"/>
</dbReference>
<evidence type="ECO:0000259" key="2">
    <source>
        <dbReference type="Pfam" id="PF14033"/>
    </source>
</evidence>
<name>A0A420YB37_9PEZI</name>
<dbReference type="STRING" id="177199.A0A420YB37"/>
<dbReference type="Proteomes" id="UP000275385">
    <property type="component" value="Unassembled WGS sequence"/>
</dbReference>
<reference evidence="4 5" key="1">
    <citation type="submission" date="2018-08" db="EMBL/GenBank/DDBJ databases">
        <title>Draft genome of the lignicolous fungus Coniochaeta pulveracea.</title>
        <authorList>
            <person name="Borstlap C.J."/>
            <person name="De Witt R.N."/>
            <person name="Botha A."/>
            <person name="Volschenk H."/>
        </authorList>
    </citation>
    <scope>NUCLEOTIDE SEQUENCE [LARGE SCALE GENOMIC DNA]</scope>
    <source>
        <strain evidence="4 5">CAB683</strain>
    </source>
</reference>
<feature type="domain" description="DUF4246" evidence="3">
    <location>
        <begin position="71"/>
        <end position="155"/>
    </location>
</feature>
<accession>A0A420YB37</accession>
<gene>
    <name evidence="4" type="ORF">DL546_002332</name>
</gene>
<dbReference type="Pfam" id="PF21666">
    <property type="entry name" value="DUF4246_N"/>
    <property type="match status" value="1"/>
</dbReference>
<organism evidence="4 5">
    <name type="scientific">Coniochaeta pulveracea</name>
    <dbReference type="NCBI Taxonomy" id="177199"/>
    <lineage>
        <taxon>Eukaryota</taxon>
        <taxon>Fungi</taxon>
        <taxon>Dikarya</taxon>
        <taxon>Ascomycota</taxon>
        <taxon>Pezizomycotina</taxon>
        <taxon>Sordariomycetes</taxon>
        <taxon>Sordariomycetidae</taxon>
        <taxon>Coniochaetales</taxon>
        <taxon>Coniochaetaceae</taxon>
        <taxon>Coniochaeta</taxon>
    </lineage>
</organism>
<evidence type="ECO:0000313" key="5">
    <source>
        <dbReference type="Proteomes" id="UP000275385"/>
    </source>
</evidence>
<dbReference type="Pfam" id="PF14033">
    <property type="entry name" value="DUF4246"/>
    <property type="match status" value="1"/>
</dbReference>
<feature type="region of interest" description="Disordered" evidence="1">
    <location>
        <begin position="404"/>
        <end position="433"/>
    </location>
</feature>
<feature type="domain" description="DUF4246" evidence="2">
    <location>
        <begin position="166"/>
        <end position="690"/>
    </location>
</feature>
<dbReference type="InterPro" id="IPR049192">
    <property type="entry name" value="DUF4246_C"/>
</dbReference>
<evidence type="ECO:0000313" key="4">
    <source>
        <dbReference type="EMBL" id="RKU45108.1"/>
    </source>
</evidence>
<dbReference type="AlphaFoldDB" id="A0A420YB37"/>